<dbReference type="GeneID" id="67184006"/>
<protein>
    <submittedName>
        <fullName evidence="9">OmpA/MotB domain protein</fullName>
    </submittedName>
</protein>
<dbReference type="Proteomes" id="UP000006683">
    <property type="component" value="Chromosome"/>
</dbReference>
<dbReference type="InterPro" id="IPR015943">
    <property type="entry name" value="WD40/YVTN_repeat-like_dom_sf"/>
</dbReference>
<feature type="repeat" description="WD" evidence="5">
    <location>
        <begin position="249"/>
        <end position="290"/>
    </location>
</feature>
<dbReference type="PANTHER" id="PTHR19848:SF8">
    <property type="entry name" value="F-BOX AND WD REPEAT DOMAIN CONTAINING 7"/>
    <property type="match status" value="1"/>
</dbReference>
<evidence type="ECO:0000256" key="5">
    <source>
        <dbReference type="PROSITE-ProRule" id="PRU00221"/>
    </source>
</evidence>
<dbReference type="InterPro" id="IPR042095">
    <property type="entry name" value="SUMF_sf"/>
</dbReference>
<dbReference type="CDD" id="cd07185">
    <property type="entry name" value="OmpA_C-like"/>
    <property type="match status" value="1"/>
</dbReference>
<dbReference type="InterPro" id="IPR016187">
    <property type="entry name" value="CTDL_fold"/>
</dbReference>
<dbReference type="Gene3D" id="3.30.1330.60">
    <property type="entry name" value="OmpA-like domain"/>
    <property type="match status" value="1"/>
</dbReference>
<dbReference type="HOGENOM" id="CLU_388758_0_0_6"/>
<feature type="domain" description="OmpA-like" evidence="8">
    <location>
        <begin position="40"/>
        <end position="160"/>
    </location>
</feature>
<proteinExistence type="predicted"/>
<dbReference type="InterPro" id="IPR001680">
    <property type="entry name" value="WD40_rpt"/>
</dbReference>
<sequence>MTSTPRWPRLSLLAASLMLVAGAQAAPLAGQWQADTDALISGQRQQITLNVHFDTDSATLSQADQQALTQLAAKLAPMLDGQMALAISGHTDSAGAEEYNLGLSQRRAQSVAQFLTSLMPEQHIRIESRYFGETQPLQSNDSARGMAANRRVEITLAALYALGAQGGQPAVGPATSFSPDGGLALASDPSGRLALWQLAEGCPQYTTEVNDSPVMASAISPNGRLAASGHLDGTVRLWDLATGDLINTRYGHDDTVVDITFSQDGKWLFSASHDHSAALWDLTDARQHKLDTEGALPLSALTANHNGRRLALGDIGGNLSLWNLATRTKVSEQKLLHGRINDMAYSSNDRFLAVAGGNGELVLLDTEAGESHTLSHPSAHGITALAFSPDGQRLATAWSNQQLVVWDTASGRRLQQRPTEGTIHRLSFNANGHLLNGAGEATLSQWDSDRFELVRQQDLARPDHQPQPGQAGEIWREPTTGVPFVWVEGGCYIQGCDSGSQSCAKDETPAHEVCVDGFWMAQTELTQDQWQTLMPSNPSRYALGGDHPVEQVSWFDAQRFTCKLNATSEYEFRLPTEAEFEYACRNGGQNTNFGNDEVAAAADELPSNPAKVKTGEAIHMPVSALPNNALGLSGLNSHVWEWTLDVYDKAGYQAHRRHNPLFIGDNEYHFLSADTHRVERGGGWDTGGRFQSCQRRQYDLPETRAFFTGFRLVRRP</sequence>
<dbReference type="InterPro" id="IPR005532">
    <property type="entry name" value="SUMF_dom"/>
</dbReference>
<dbReference type="PROSITE" id="PS50082">
    <property type="entry name" value="WD_REPEATS_2"/>
    <property type="match status" value="3"/>
</dbReference>
<dbReference type="InterPro" id="IPR019775">
    <property type="entry name" value="WD40_repeat_CS"/>
</dbReference>
<name>E1SW33_FERBD</name>
<dbReference type="Pfam" id="PF00400">
    <property type="entry name" value="WD40"/>
    <property type="match status" value="3"/>
</dbReference>
<evidence type="ECO:0000313" key="10">
    <source>
        <dbReference type="Proteomes" id="UP000006683"/>
    </source>
</evidence>
<dbReference type="Gene3D" id="3.90.1580.10">
    <property type="entry name" value="paralog of FGE (formylglycine-generating enzyme)"/>
    <property type="match status" value="1"/>
</dbReference>
<dbReference type="GO" id="GO:0016020">
    <property type="term" value="C:membrane"/>
    <property type="evidence" value="ECO:0007669"/>
    <property type="project" value="UniProtKB-SubCell"/>
</dbReference>
<keyword evidence="2 5" id="KW-0853">WD repeat</keyword>
<accession>E1SW33</accession>
<keyword evidence="10" id="KW-1185">Reference proteome</keyword>
<feature type="signal peptide" evidence="7">
    <location>
        <begin position="1"/>
        <end position="25"/>
    </location>
</feature>
<dbReference type="SUPFAM" id="SSF103088">
    <property type="entry name" value="OmpA-like"/>
    <property type="match status" value="1"/>
</dbReference>
<feature type="repeat" description="WD" evidence="5">
    <location>
        <begin position="207"/>
        <end position="248"/>
    </location>
</feature>
<dbReference type="Pfam" id="PF00691">
    <property type="entry name" value="OmpA"/>
    <property type="match status" value="1"/>
</dbReference>
<dbReference type="AlphaFoldDB" id="E1SW33"/>
<dbReference type="OrthoDB" id="9768004at2"/>
<evidence type="ECO:0000256" key="1">
    <source>
        <dbReference type="ARBA" id="ARBA00004370"/>
    </source>
</evidence>
<dbReference type="STRING" id="550540.Fbal_0119"/>
<dbReference type="SUPFAM" id="SSF50998">
    <property type="entry name" value="Quinoprotein alcohol dehydrogenase-like"/>
    <property type="match status" value="1"/>
</dbReference>
<dbReference type="eggNOG" id="COG2319">
    <property type="taxonomic scope" value="Bacteria"/>
</dbReference>
<dbReference type="EMBL" id="CP002209">
    <property type="protein sequence ID" value="ADN74333.1"/>
    <property type="molecule type" value="Genomic_DNA"/>
</dbReference>
<evidence type="ECO:0000256" key="4">
    <source>
        <dbReference type="ARBA" id="ARBA00023136"/>
    </source>
</evidence>
<dbReference type="PROSITE" id="PS50294">
    <property type="entry name" value="WD_REPEATS_REGION"/>
    <property type="match status" value="2"/>
</dbReference>
<feature type="chain" id="PRO_5003151984" evidence="7">
    <location>
        <begin position="26"/>
        <end position="716"/>
    </location>
</feature>
<dbReference type="InterPro" id="IPR011047">
    <property type="entry name" value="Quinoprotein_ADH-like_sf"/>
</dbReference>
<keyword evidence="3" id="KW-0677">Repeat</keyword>
<dbReference type="SUPFAM" id="SSF56436">
    <property type="entry name" value="C-type lectin-like"/>
    <property type="match status" value="1"/>
</dbReference>
<dbReference type="InterPro" id="IPR006664">
    <property type="entry name" value="OMP_bac"/>
</dbReference>
<dbReference type="eggNOG" id="COG2885">
    <property type="taxonomic scope" value="Bacteria"/>
</dbReference>
<dbReference type="PROSITE" id="PS00678">
    <property type="entry name" value="WD_REPEATS_1"/>
    <property type="match status" value="3"/>
</dbReference>
<gene>
    <name evidence="9" type="ordered locus">Fbal_0119</name>
</gene>
<keyword evidence="4 6" id="KW-0472">Membrane</keyword>
<organism evidence="9 10">
    <name type="scientific">Ferrimonas balearica (strain DSM 9799 / CCM 4581 / KCTC 23876 / PAT)</name>
    <dbReference type="NCBI Taxonomy" id="550540"/>
    <lineage>
        <taxon>Bacteria</taxon>
        <taxon>Pseudomonadati</taxon>
        <taxon>Pseudomonadota</taxon>
        <taxon>Gammaproteobacteria</taxon>
        <taxon>Alteromonadales</taxon>
        <taxon>Ferrimonadaceae</taxon>
        <taxon>Ferrimonas</taxon>
    </lineage>
</organism>
<dbReference type="KEGG" id="fbl:Fbal_0119"/>
<evidence type="ECO:0000256" key="3">
    <source>
        <dbReference type="ARBA" id="ARBA00022737"/>
    </source>
</evidence>
<dbReference type="InterPro" id="IPR006665">
    <property type="entry name" value="OmpA-like"/>
</dbReference>
<dbReference type="SMART" id="SM00320">
    <property type="entry name" value="WD40"/>
    <property type="match status" value="6"/>
</dbReference>
<evidence type="ECO:0000259" key="8">
    <source>
        <dbReference type="PROSITE" id="PS51123"/>
    </source>
</evidence>
<evidence type="ECO:0000256" key="2">
    <source>
        <dbReference type="ARBA" id="ARBA00022574"/>
    </source>
</evidence>
<reference evidence="9 10" key="1">
    <citation type="journal article" date="2010" name="Stand. Genomic Sci.">
        <title>Complete genome sequence of Ferrimonas balearica type strain (PAT).</title>
        <authorList>
            <person name="Nolan M."/>
            <person name="Sikorski J."/>
            <person name="Davenport K."/>
            <person name="Lucas S."/>
            <person name="Glavina Del Rio T."/>
            <person name="Tice H."/>
            <person name="Cheng J."/>
            <person name="Goodwin L."/>
            <person name="Pitluck S."/>
            <person name="Liolios K."/>
            <person name="Ivanova N."/>
            <person name="Mavromatis K."/>
            <person name="Ovchinnikova G."/>
            <person name="Pati A."/>
            <person name="Chen A."/>
            <person name="Palaniappan K."/>
            <person name="Land M."/>
            <person name="Hauser L."/>
            <person name="Chang Y."/>
            <person name="Jeffries C."/>
            <person name="Tapia R."/>
            <person name="Brettin T."/>
            <person name="Detter J."/>
            <person name="Han C."/>
            <person name="Yasawong M."/>
            <person name="Rohde M."/>
            <person name="Tindall B."/>
            <person name="Goker M."/>
            <person name="Woyke T."/>
            <person name="Bristow J."/>
            <person name="Eisen J."/>
            <person name="Markowitz V."/>
            <person name="Hugenholtz P."/>
            <person name="Kyrpides N."/>
            <person name="Klenk H."/>
            <person name="Lapidus A."/>
        </authorList>
    </citation>
    <scope>NUCLEOTIDE SEQUENCE [LARGE SCALE GENOMIC DNA]</scope>
    <source>
        <strain evidence="10">DSM 9799 / CCM 4581 / KCTC 23876 / PAT</strain>
    </source>
</reference>
<comment type="subcellular location">
    <subcellularLocation>
        <location evidence="1">Membrane</location>
    </subcellularLocation>
</comment>
<dbReference type="PRINTS" id="PR01021">
    <property type="entry name" value="OMPADOMAIN"/>
</dbReference>
<dbReference type="Pfam" id="PF03781">
    <property type="entry name" value="FGE-sulfatase"/>
    <property type="match status" value="1"/>
</dbReference>
<dbReference type="PROSITE" id="PS51123">
    <property type="entry name" value="OMPA_2"/>
    <property type="match status" value="1"/>
</dbReference>
<evidence type="ECO:0000256" key="7">
    <source>
        <dbReference type="SAM" id="SignalP"/>
    </source>
</evidence>
<dbReference type="InterPro" id="IPR036737">
    <property type="entry name" value="OmpA-like_sf"/>
</dbReference>
<keyword evidence="7" id="KW-0732">Signal</keyword>
<dbReference type="eggNOG" id="COG1262">
    <property type="taxonomic scope" value="Bacteria"/>
</dbReference>
<dbReference type="PANTHER" id="PTHR19848">
    <property type="entry name" value="WD40 REPEAT PROTEIN"/>
    <property type="match status" value="1"/>
</dbReference>
<dbReference type="RefSeq" id="WP_013343639.1">
    <property type="nucleotide sequence ID" value="NC_014541.1"/>
</dbReference>
<evidence type="ECO:0000256" key="6">
    <source>
        <dbReference type="PROSITE-ProRule" id="PRU00473"/>
    </source>
</evidence>
<feature type="repeat" description="WD" evidence="5">
    <location>
        <begin position="382"/>
        <end position="416"/>
    </location>
</feature>
<evidence type="ECO:0000313" key="9">
    <source>
        <dbReference type="EMBL" id="ADN74333.1"/>
    </source>
</evidence>
<dbReference type="Gene3D" id="2.130.10.10">
    <property type="entry name" value="YVTN repeat-like/Quinoprotein amine dehydrogenase"/>
    <property type="match status" value="2"/>
</dbReference>